<accession>A0A9P5NMI7</accession>
<dbReference type="EMBL" id="JADNYJ010000066">
    <property type="protein sequence ID" value="KAF8893711.1"/>
    <property type="molecule type" value="Genomic_DNA"/>
</dbReference>
<feature type="compositionally biased region" description="Polar residues" evidence="1">
    <location>
        <begin position="144"/>
        <end position="156"/>
    </location>
</feature>
<dbReference type="AlphaFoldDB" id="A0A9P5NMI7"/>
<keyword evidence="3" id="KW-1185">Reference proteome</keyword>
<evidence type="ECO:0000256" key="1">
    <source>
        <dbReference type="SAM" id="MobiDB-lite"/>
    </source>
</evidence>
<organism evidence="2 3">
    <name type="scientific">Gymnopilus junonius</name>
    <name type="common">Spectacular rustgill mushroom</name>
    <name type="synonym">Gymnopilus spectabilis subsp. junonius</name>
    <dbReference type="NCBI Taxonomy" id="109634"/>
    <lineage>
        <taxon>Eukaryota</taxon>
        <taxon>Fungi</taxon>
        <taxon>Dikarya</taxon>
        <taxon>Basidiomycota</taxon>
        <taxon>Agaricomycotina</taxon>
        <taxon>Agaricomycetes</taxon>
        <taxon>Agaricomycetidae</taxon>
        <taxon>Agaricales</taxon>
        <taxon>Agaricineae</taxon>
        <taxon>Hymenogastraceae</taxon>
        <taxon>Gymnopilus</taxon>
    </lineage>
</organism>
<reference evidence="2" key="1">
    <citation type="submission" date="2020-11" db="EMBL/GenBank/DDBJ databases">
        <authorList>
            <consortium name="DOE Joint Genome Institute"/>
            <person name="Ahrendt S."/>
            <person name="Riley R."/>
            <person name="Andreopoulos W."/>
            <person name="LaButti K."/>
            <person name="Pangilinan J."/>
            <person name="Ruiz-duenas F.J."/>
            <person name="Barrasa J.M."/>
            <person name="Sanchez-Garcia M."/>
            <person name="Camarero S."/>
            <person name="Miyauchi S."/>
            <person name="Serrano A."/>
            <person name="Linde D."/>
            <person name="Babiker R."/>
            <person name="Drula E."/>
            <person name="Ayuso-Fernandez I."/>
            <person name="Pacheco R."/>
            <person name="Padilla G."/>
            <person name="Ferreira P."/>
            <person name="Barriuso J."/>
            <person name="Kellner H."/>
            <person name="Castanera R."/>
            <person name="Alfaro M."/>
            <person name="Ramirez L."/>
            <person name="Pisabarro A.G."/>
            <person name="Kuo A."/>
            <person name="Tritt A."/>
            <person name="Lipzen A."/>
            <person name="He G."/>
            <person name="Yan M."/>
            <person name="Ng V."/>
            <person name="Cullen D."/>
            <person name="Martin F."/>
            <person name="Rosso M.-N."/>
            <person name="Henrissat B."/>
            <person name="Hibbett D."/>
            <person name="Martinez A.T."/>
            <person name="Grigoriev I.V."/>
        </authorList>
    </citation>
    <scope>NUCLEOTIDE SEQUENCE</scope>
    <source>
        <strain evidence="2">AH 44721</strain>
    </source>
</reference>
<name>A0A9P5NMI7_GYMJU</name>
<feature type="compositionally biased region" description="Low complexity" evidence="1">
    <location>
        <begin position="437"/>
        <end position="453"/>
    </location>
</feature>
<protein>
    <submittedName>
        <fullName evidence="2">Uncharacterized protein</fullName>
    </submittedName>
</protein>
<feature type="region of interest" description="Disordered" evidence="1">
    <location>
        <begin position="107"/>
        <end position="176"/>
    </location>
</feature>
<evidence type="ECO:0000313" key="3">
    <source>
        <dbReference type="Proteomes" id="UP000724874"/>
    </source>
</evidence>
<comment type="caution">
    <text evidence="2">The sequence shown here is derived from an EMBL/GenBank/DDBJ whole genome shotgun (WGS) entry which is preliminary data.</text>
</comment>
<feature type="region of interest" description="Disordered" evidence="1">
    <location>
        <begin position="380"/>
        <end position="399"/>
    </location>
</feature>
<feature type="region of interest" description="Disordered" evidence="1">
    <location>
        <begin position="437"/>
        <end position="457"/>
    </location>
</feature>
<dbReference type="Proteomes" id="UP000724874">
    <property type="component" value="Unassembled WGS sequence"/>
</dbReference>
<gene>
    <name evidence="2" type="ORF">CPB84DRAFT_1963461</name>
</gene>
<dbReference type="OrthoDB" id="3068059at2759"/>
<proteinExistence type="predicted"/>
<evidence type="ECO:0000313" key="2">
    <source>
        <dbReference type="EMBL" id="KAF8893711.1"/>
    </source>
</evidence>
<sequence>MLDTTLKYLTLCVLPSPKFRIPRSDFDPVYRAHRNSIDQEASLISQHAIHSSRYTSHSTPFKINSKARLQTESRSKRRNTIGCSDDIAFETHPQFCVTPSHSTVRENSASQLLSGQPRFATPDDSPIPALQLFDRTAPPDSPTLLKSNDWSKSRATSSRKGKEKRNSAPPILPTPYHCDQRSMSTRLIDTNELFAAAYFVEESSQPYFPTHTMRAPISENHGTMQNDCTVLASPYASKLFESALSPILEDICPCVDPLDLNDESMIASTNESSVSSYGQLLDDMAIDHSGISSYGFSTRLVWQYDERGDQSEHLGHQATRDFGMPQGSEWKDDYVEESILVPELRLTIPTPEMGSSVEFRSLGEGESRIFVIDEIPDYRSPEAEPLAPTSSASRPLGTEYRSSSADTRALALGALKGFPAYTLGKIPRRRDPIIVSNASSARKSKGSSGSRWSFLRSKKKSGKGERVWSRFSRVLSNLTGYSIQRRSRKASVQLSDVYEKDDNVNFPGTSSLPNVQCNTNTASGQRSSVSSLSRIPTCILEDGEHAASRLFGLPDIGDISAGKTKIFKSSGGLPARHLKGDTLSGSV</sequence>